<organism evidence="2 3">
    <name type="scientific">Ramazzottius varieornatus</name>
    <name type="common">Water bear</name>
    <name type="synonym">Tardigrade</name>
    <dbReference type="NCBI Taxonomy" id="947166"/>
    <lineage>
        <taxon>Eukaryota</taxon>
        <taxon>Metazoa</taxon>
        <taxon>Ecdysozoa</taxon>
        <taxon>Tardigrada</taxon>
        <taxon>Eutardigrada</taxon>
        <taxon>Parachela</taxon>
        <taxon>Hypsibioidea</taxon>
        <taxon>Ramazzottiidae</taxon>
        <taxon>Ramazzottius</taxon>
    </lineage>
</organism>
<protein>
    <recommendedName>
        <fullName evidence="4">Gustatory receptor</fullName>
    </recommendedName>
</protein>
<feature type="transmembrane region" description="Helical" evidence="1">
    <location>
        <begin position="218"/>
        <end position="243"/>
    </location>
</feature>
<feature type="transmembrane region" description="Helical" evidence="1">
    <location>
        <begin position="373"/>
        <end position="396"/>
    </location>
</feature>
<keyword evidence="3" id="KW-1185">Reference proteome</keyword>
<name>A0A1D1UPG2_RAMVA</name>
<evidence type="ECO:0008006" key="4">
    <source>
        <dbReference type="Google" id="ProtNLM"/>
    </source>
</evidence>
<keyword evidence="1" id="KW-0472">Membrane</keyword>
<feature type="transmembrane region" description="Helical" evidence="1">
    <location>
        <begin position="117"/>
        <end position="142"/>
    </location>
</feature>
<proteinExistence type="predicted"/>
<keyword evidence="1" id="KW-1133">Transmembrane helix</keyword>
<gene>
    <name evidence="2" type="primary">RvY_03839-1</name>
    <name evidence="2" type="synonym">RvY_03839.1</name>
    <name evidence="2" type="ORF">RvY_03839</name>
</gene>
<keyword evidence="1" id="KW-0812">Transmembrane</keyword>
<dbReference type="AlphaFoldDB" id="A0A1D1UPG2"/>
<dbReference type="EMBL" id="BDGG01000002">
    <property type="protein sequence ID" value="GAU91616.1"/>
    <property type="molecule type" value="Genomic_DNA"/>
</dbReference>
<reference evidence="2 3" key="1">
    <citation type="journal article" date="2016" name="Nat. Commun.">
        <title>Extremotolerant tardigrade genome and improved radiotolerance of human cultured cells by tardigrade-unique protein.</title>
        <authorList>
            <person name="Hashimoto T."/>
            <person name="Horikawa D.D."/>
            <person name="Saito Y."/>
            <person name="Kuwahara H."/>
            <person name="Kozuka-Hata H."/>
            <person name="Shin-I T."/>
            <person name="Minakuchi Y."/>
            <person name="Ohishi K."/>
            <person name="Motoyama A."/>
            <person name="Aizu T."/>
            <person name="Enomoto A."/>
            <person name="Kondo K."/>
            <person name="Tanaka S."/>
            <person name="Hara Y."/>
            <person name="Koshikawa S."/>
            <person name="Sagara H."/>
            <person name="Miura T."/>
            <person name="Yokobori S."/>
            <person name="Miyagawa K."/>
            <person name="Suzuki Y."/>
            <person name="Kubo T."/>
            <person name="Oyama M."/>
            <person name="Kohara Y."/>
            <person name="Fujiyama A."/>
            <person name="Arakawa K."/>
            <person name="Katayama T."/>
            <person name="Toyoda A."/>
            <person name="Kunieda T."/>
        </authorList>
    </citation>
    <scope>NUCLEOTIDE SEQUENCE [LARGE SCALE GENOMIC DNA]</scope>
    <source>
        <strain evidence="2 3">YOKOZUNA-1</strain>
    </source>
</reference>
<comment type="caution">
    <text evidence="2">The sequence shown here is derived from an EMBL/GenBank/DDBJ whole genome shotgun (WGS) entry which is preliminary data.</text>
</comment>
<evidence type="ECO:0000256" key="1">
    <source>
        <dbReference type="SAM" id="Phobius"/>
    </source>
</evidence>
<accession>A0A1D1UPG2</accession>
<evidence type="ECO:0000313" key="3">
    <source>
        <dbReference type="Proteomes" id="UP000186922"/>
    </source>
</evidence>
<evidence type="ECO:0000313" key="2">
    <source>
        <dbReference type="EMBL" id="GAU91616.1"/>
    </source>
</evidence>
<feature type="transmembrane region" description="Helical" evidence="1">
    <location>
        <begin position="347"/>
        <end position="367"/>
    </location>
</feature>
<feature type="transmembrane region" description="Helical" evidence="1">
    <location>
        <begin position="154"/>
        <end position="175"/>
    </location>
</feature>
<sequence>MVYTIESGREDLTAVHHADSAKTTLTPESVSSSVIPKPSNGPTVEMETDIDLYHNQGYLLCRPFLWLMRLGGMFFLRTQAIILTQKGQNGQQVFVKGRILDETLVARWVNVERVSKAWSLLVLLINAVYAGKFLYSVVYGLRQLNFTQKDLGPIGAHCAFAVSIFMVITTQLIFLKNSLGSSGLFEFFCQWRYLHYRCAGNEDSCANFRKSFTFRRNVICVIVGIHLAAHIFSLAVGPAFLTSHGYQQLHSKVTEGFDGNNQALMALNFLGGFFLSFVDVVPPYFFYLIAELLTVDFEHLTHDLGNTVRSTKKHVDDNTGRNVEWFRSRHNGLCTLVEMADEIFSPWVLLILACCVLQILCNVYVAYAVSATWTFMTAATAGFWFATFFFQIYIVLRAGSRLTAYISHQILIFEIQLDLQLEHRIEECTHLRQELLGDNPASHLKTENLLLNHNR</sequence>
<dbReference type="Proteomes" id="UP000186922">
    <property type="component" value="Unassembled WGS sequence"/>
</dbReference>
<feature type="transmembrane region" description="Helical" evidence="1">
    <location>
        <begin position="263"/>
        <end position="290"/>
    </location>
</feature>
<dbReference type="OrthoDB" id="10650860at2759"/>